<organism evidence="1 2">
    <name type="scientific">Candidatus Scalindua japonica</name>
    <dbReference type="NCBI Taxonomy" id="1284222"/>
    <lineage>
        <taxon>Bacteria</taxon>
        <taxon>Pseudomonadati</taxon>
        <taxon>Planctomycetota</taxon>
        <taxon>Candidatus Brocadiia</taxon>
        <taxon>Candidatus Brocadiales</taxon>
        <taxon>Candidatus Scalinduaceae</taxon>
        <taxon>Candidatus Scalindua</taxon>
    </lineage>
</organism>
<name>A0A286TWY6_9BACT</name>
<dbReference type="EMBL" id="BAOS01000010">
    <property type="protein sequence ID" value="GAX60351.1"/>
    <property type="molecule type" value="Genomic_DNA"/>
</dbReference>
<evidence type="ECO:0000313" key="1">
    <source>
        <dbReference type="EMBL" id="GAX60351.1"/>
    </source>
</evidence>
<comment type="caution">
    <text evidence="1">The sequence shown here is derived from an EMBL/GenBank/DDBJ whole genome shotgun (WGS) entry which is preliminary data.</text>
</comment>
<dbReference type="Gene3D" id="3.40.50.850">
    <property type="entry name" value="Isochorismatase-like"/>
    <property type="match status" value="1"/>
</dbReference>
<keyword evidence="2" id="KW-1185">Reference proteome</keyword>
<dbReference type="SUPFAM" id="SSF52499">
    <property type="entry name" value="Isochorismatase-like hydrolases"/>
    <property type="match status" value="1"/>
</dbReference>
<keyword evidence="1" id="KW-0808">Transferase</keyword>
<sequence>MVTDNQSLILIDPLIGFCGLSGSLAKRYGERELAEIRNTIPRIAQAAAISTRTHLVRSEYFAGQFTDGNMDDTLANLCVPDANEDCRVISELSNVKFRSRTTKCEENAFSSKEFGNVVGDDIRNGISKFVVAGFLLEHCVKVTAEKLVEFLSDGKIQVVVCTDLTASRVEKYSNGVVESTKVNLKSKGVVIESWEEASP</sequence>
<dbReference type="Proteomes" id="UP000218542">
    <property type="component" value="Unassembled WGS sequence"/>
</dbReference>
<gene>
    <name evidence="1" type="ORF">SCALIN_C10_0111</name>
</gene>
<dbReference type="GO" id="GO:0016740">
    <property type="term" value="F:transferase activity"/>
    <property type="evidence" value="ECO:0007669"/>
    <property type="project" value="UniProtKB-KW"/>
</dbReference>
<accession>A0A286TWY6</accession>
<protein>
    <submittedName>
        <fullName evidence="1">Glycosyl transferase</fullName>
    </submittedName>
</protein>
<reference evidence="2" key="1">
    <citation type="journal article" date="2017" name="Environ. Microbiol. Rep.">
        <title>Genetic Diversity of Marine Anaerobic Ammonium-Oxidizing Bacteria as Revealed by Genomic and Proteomic Analyses of 'Candidatus Scalindua japonica'.</title>
        <authorList>
            <person name="Oshiki M."/>
            <person name="Mizuto K."/>
            <person name="Kimura Z."/>
            <person name="Kindaichi T."/>
            <person name="Satoh H."/>
            <person name="Okabe S."/>
        </authorList>
    </citation>
    <scope>NUCLEOTIDE SEQUENCE [LARGE SCALE GENOMIC DNA]</scope>
    <source>
        <strain evidence="2">husup-a2</strain>
    </source>
</reference>
<proteinExistence type="predicted"/>
<dbReference type="AlphaFoldDB" id="A0A286TWY6"/>
<dbReference type="InterPro" id="IPR036380">
    <property type="entry name" value="Isochorismatase-like_sf"/>
</dbReference>
<evidence type="ECO:0000313" key="2">
    <source>
        <dbReference type="Proteomes" id="UP000218542"/>
    </source>
</evidence>